<dbReference type="InterPro" id="IPR046373">
    <property type="entry name" value="Acyl-CoA_Oxase/DH_mid-dom_sf"/>
</dbReference>
<evidence type="ECO:0000256" key="5">
    <source>
        <dbReference type="RuleBase" id="RU362125"/>
    </source>
</evidence>
<reference evidence="10" key="1">
    <citation type="journal article" date="2019" name="Int. J. Syst. Evol. Microbiol.">
        <title>The Global Catalogue of Microorganisms (GCM) 10K type strain sequencing project: providing services to taxonomists for standard genome sequencing and annotation.</title>
        <authorList>
            <consortium name="The Broad Institute Genomics Platform"/>
            <consortium name="The Broad Institute Genome Sequencing Center for Infectious Disease"/>
            <person name="Wu L."/>
            <person name="Ma J."/>
        </authorList>
    </citation>
    <scope>NUCLEOTIDE SEQUENCE [LARGE SCALE GENOMIC DNA]</scope>
    <source>
        <strain evidence="10">JCM 17137</strain>
    </source>
</reference>
<dbReference type="Pfam" id="PF00441">
    <property type="entry name" value="Acyl-CoA_dh_1"/>
    <property type="match status" value="1"/>
</dbReference>
<keyword evidence="5" id="KW-0560">Oxidoreductase</keyword>
<dbReference type="PANTHER" id="PTHR43884:SF12">
    <property type="entry name" value="ISOVALERYL-COA DEHYDROGENASE, MITOCHONDRIAL-RELATED"/>
    <property type="match status" value="1"/>
</dbReference>
<name>A0ABP7F784_9ACTN</name>
<dbReference type="InterPro" id="IPR006091">
    <property type="entry name" value="Acyl-CoA_Oxase/DH_mid-dom"/>
</dbReference>
<evidence type="ECO:0000313" key="9">
    <source>
        <dbReference type="EMBL" id="GAA3731662.1"/>
    </source>
</evidence>
<protein>
    <submittedName>
        <fullName evidence="9">Acyl-CoA dehydrogenase family protein</fullName>
    </submittedName>
</protein>
<dbReference type="Pfam" id="PF02771">
    <property type="entry name" value="Acyl-CoA_dh_N"/>
    <property type="match status" value="1"/>
</dbReference>
<gene>
    <name evidence="9" type="ORF">GCM10022402_10480</name>
</gene>
<dbReference type="SUPFAM" id="SSF56645">
    <property type="entry name" value="Acyl-CoA dehydrogenase NM domain-like"/>
    <property type="match status" value="1"/>
</dbReference>
<dbReference type="Gene3D" id="1.10.540.10">
    <property type="entry name" value="Acyl-CoA dehydrogenase/oxidase, N-terminal domain"/>
    <property type="match status" value="1"/>
</dbReference>
<keyword evidence="3 5" id="KW-0285">Flavoprotein</keyword>
<proteinExistence type="inferred from homology"/>
<comment type="cofactor">
    <cofactor evidence="1 5">
        <name>FAD</name>
        <dbReference type="ChEBI" id="CHEBI:57692"/>
    </cofactor>
</comment>
<feature type="domain" description="Acyl-CoA dehydrogenase/oxidase C-terminal" evidence="6">
    <location>
        <begin position="230"/>
        <end position="378"/>
    </location>
</feature>
<evidence type="ECO:0000259" key="8">
    <source>
        <dbReference type="Pfam" id="PF02771"/>
    </source>
</evidence>
<dbReference type="Proteomes" id="UP001500908">
    <property type="component" value="Unassembled WGS sequence"/>
</dbReference>
<evidence type="ECO:0000313" key="10">
    <source>
        <dbReference type="Proteomes" id="UP001500908"/>
    </source>
</evidence>
<dbReference type="InterPro" id="IPR009075">
    <property type="entry name" value="AcylCo_DH/oxidase_C"/>
</dbReference>
<dbReference type="Gene3D" id="2.40.110.10">
    <property type="entry name" value="Butyryl-CoA Dehydrogenase, subunit A, domain 2"/>
    <property type="match status" value="1"/>
</dbReference>
<comment type="caution">
    <text evidence="9">The sequence shown here is derived from an EMBL/GenBank/DDBJ whole genome shotgun (WGS) entry which is preliminary data.</text>
</comment>
<evidence type="ECO:0000259" key="6">
    <source>
        <dbReference type="Pfam" id="PF00441"/>
    </source>
</evidence>
<organism evidence="9 10">
    <name type="scientific">Salinactinospora qingdaonensis</name>
    <dbReference type="NCBI Taxonomy" id="702744"/>
    <lineage>
        <taxon>Bacteria</taxon>
        <taxon>Bacillati</taxon>
        <taxon>Actinomycetota</taxon>
        <taxon>Actinomycetes</taxon>
        <taxon>Streptosporangiales</taxon>
        <taxon>Nocardiopsidaceae</taxon>
        <taxon>Salinactinospora</taxon>
    </lineage>
</organism>
<feature type="domain" description="Acyl-CoA dehydrogenase/oxidase N-terminal" evidence="8">
    <location>
        <begin position="11"/>
        <end position="120"/>
    </location>
</feature>
<dbReference type="InterPro" id="IPR036250">
    <property type="entry name" value="AcylCo_DH-like_C"/>
</dbReference>
<dbReference type="InterPro" id="IPR013786">
    <property type="entry name" value="AcylCoA_DH/ox_N"/>
</dbReference>
<keyword evidence="10" id="KW-1185">Reference proteome</keyword>
<dbReference type="InterPro" id="IPR037069">
    <property type="entry name" value="AcylCoA_DH/ox_N_sf"/>
</dbReference>
<dbReference type="Gene3D" id="1.20.140.10">
    <property type="entry name" value="Butyryl-CoA Dehydrogenase, subunit A, domain 3"/>
    <property type="match status" value="1"/>
</dbReference>
<dbReference type="RefSeq" id="WP_344967834.1">
    <property type="nucleotide sequence ID" value="NZ_BAABDD010000003.1"/>
</dbReference>
<evidence type="ECO:0000256" key="1">
    <source>
        <dbReference type="ARBA" id="ARBA00001974"/>
    </source>
</evidence>
<evidence type="ECO:0000256" key="2">
    <source>
        <dbReference type="ARBA" id="ARBA00009347"/>
    </source>
</evidence>
<evidence type="ECO:0000259" key="7">
    <source>
        <dbReference type="Pfam" id="PF02770"/>
    </source>
</evidence>
<dbReference type="PIRSF" id="PIRSF016578">
    <property type="entry name" value="HsaA"/>
    <property type="match status" value="1"/>
</dbReference>
<feature type="domain" description="Acyl-CoA oxidase/dehydrogenase middle" evidence="7">
    <location>
        <begin position="124"/>
        <end position="217"/>
    </location>
</feature>
<comment type="similarity">
    <text evidence="2 5">Belongs to the acyl-CoA dehydrogenase family.</text>
</comment>
<evidence type="ECO:0000256" key="4">
    <source>
        <dbReference type="ARBA" id="ARBA00022827"/>
    </source>
</evidence>
<dbReference type="InterPro" id="IPR009100">
    <property type="entry name" value="AcylCoA_DH/oxidase_NM_dom_sf"/>
</dbReference>
<dbReference type="Pfam" id="PF02770">
    <property type="entry name" value="Acyl-CoA_dh_M"/>
    <property type="match status" value="1"/>
</dbReference>
<dbReference type="EMBL" id="BAABDD010000003">
    <property type="protein sequence ID" value="GAA3731662.1"/>
    <property type="molecule type" value="Genomic_DNA"/>
</dbReference>
<sequence length="385" mass="40329">MAVIWGPTFDEDEAAWVARARELARSRFAPLAAELDRDQRYPWENVAALNESGLAGLLVPTEYGGAGGSLTLVCGVIEVISTACASTGAILNACALGAYPLLLAGTPQQREHYLGGMTAGRAVSFALTEEGVGSDAAAIRATAEPEGEGYRLRGEKIYIGNGGASQTYVVFARTDPEAGSRGITAFLVDKDAPGVVIDHYEDKMGIRGTLTSNLKLDTHVPRDSVLGEPGRGLKLALQTLNAGRISVAAQSTGLGLAAYETASAEAVRRATFGRPIIDNQGISFPLADVATDLTAARMLTFTAARAFDAGDAAATLGAMAKLHASEAAHRAADVAVQVHGGAGYCKPNLAERLYRDQRILQIYEGSSEIQRLVIGRAVADEAALR</sequence>
<accession>A0ABP7F784</accession>
<dbReference type="SUPFAM" id="SSF47203">
    <property type="entry name" value="Acyl-CoA dehydrogenase C-terminal domain-like"/>
    <property type="match status" value="1"/>
</dbReference>
<dbReference type="PANTHER" id="PTHR43884">
    <property type="entry name" value="ACYL-COA DEHYDROGENASE"/>
    <property type="match status" value="1"/>
</dbReference>
<evidence type="ECO:0000256" key="3">
    <source>
        <dbReference type="ARBA" id="ARBA00022630"/>
    </source>
</evidence>
<keyword evidence="4 5" id="KW-0274">FAD</keyword>